<dbReference type="Proteomes" id="UP001164539">
    <property type="component" value="Chromosome 2"/>
</dbReference>
<name>A0ACC1YKP1_MELAZ</name>
<organism evidence="1 2">
    <name type="scientific">Melia azedarach</name>
    <name type="common">Chinaberry tree</name>
    <dbReference type="NCBI Taxonomy" id="155640"/>
    <lineage>
        <taxon>Eukaryota</taxon>
        <taxon>Viridiplantae</taxon>
        <taxon>Streptophyta</taxon>
        <taxon>Embryophyta</taxon>
        <taxon>Tracheophyta</taxon>
        <taxon>Spermatophyta</taxon>
        <taxon>Magnoliopsida</taxon>
        <taxon>eudicotyledons</taxon>
        <taxon>Gunneridae</taxon>
        <taxon>Pentapetalae</taxon>
        <taxon>rosids</taxon>
        <taxon>malvids</taxon>
        <taxon>Sapindales</taxon>
        <taxon>Meliaceae</taxon>
        <taxon>Melia</taxon>
    </lineage>
</organism>
<evidence type="ECO:0000313" key="2">
    <source>
        <dbReference type="Proteomes" id="UP001164539"/>
    </source>
</evidence>
<proteinExistence type="predicted"/>
<reference evidence="1 2" key="1">
    <citation type="journal article" date="2023" name="Science">
        <title>Complex scaffold remodeling in plant triterpene biosynthesis.</title>
        <authorList>
            <person name="De La Pena R."/>
            <person name="Hodgson H."/>
            <person name="Liu J.C."/>
            <person name="Stephenson M.J."/>
            <person name="Martin A.C."/>
            <person name="Owen C."/>
            <person name="Harkess A."/>
            <person name="Leebens-Mack J."/>
            <person name="Jimenez L.E."/>
            <person name="Osbourn A."/>
            <person name="Sattely E.S."/>
        </authorList>
    </citation>
    <scope>NUCLEOTIDE SEQUENCE [LARGE SCALE GENOMIC DNA]</scope>
    <source>
        <strain evidence="2">cv. JPN11</strain>
        <tissue evidence="1">Leaf</tissue>
    </source>
</reference>
<comment type="caution">
    <text evidence="1">The sequence shown here is derived from an EMBL/GenBank/DDBJ whole genome shotgun (WGS) entry which is preliminary data.</text>
</comment>
<sequence>MKVKKRKTAVEDTHQEVMKNLVVVIRKCMVEAGKVMAGLEIYKCMEEEEEMKKVGEETCKYLEAVMMERVAEENRKCKEAVVKLKVAVEIYKC</sequence>
<protein>
    <submittedName>
        <fullName evidence="1">Uncharacterized protein</fullName>
    </submittedName>
</protein>
<accession>A0ACC1YKP1</accession>
<evidence type="ECO:0000313" key="1">
    <source>
        <dbReference type="EMBL" id="KAJ4724250.1"/>
    </source>
</evidence>
<gene>
    <name evidence="1" type="ORF">OWV82_003258</name>
</gene>
<dbReference type="EMBL" id="CM051395">
    <property type="protein sequence ID" value="KAJ4724250.1"/>
    <property type="molecule type" value="Genomic_DNA"/>
</dbReference>
<keyword evidence="2" id="KW-1185">Reference proteome</keyword>